<name>A0A9Q3C1J4_9BASI</name>
<dbReference type="AlphaFoldDB" id="A0A9Q3C1J4"/>
<evidence type="ECO:0000313" key="1">
    <source>
        <dbReference type="EMBL" id="MBW0474883.1"/>
    </source>
</evidence>
<sequence length="100" mass="11427">MVIENSEIQNRLTSDLPLQVLPYFIPPQKSSHTANKSLCKHIQDSQTFLVTPTKEMEYNHIAATKMTVFVDNAKQLLILESGSHCSIVAKEYLEMNFSNW</sequence>
<protein>
    <submittedName>
        <fullName evidence="1">Uncharacterized protein</fullName>
    </submittedName>
</protein>
<gene>
    <name evidence="1" type="ORF">O181_014598</name>
</gene>
<comment type="caution">
    <text evidence="1">The sequence shown here is derived from an EMBL/GenBank/DDBJ whole genome shotgun (WGS) entry which is preliminary data.</text>
</comment>
<keyword evidence="2" id="KW-1185">Reference proteome</keyword>
<proteinExistence type="predicted"/>
<reference evidence="1" key="1">
    <citation type="submission" date="2021-03" db="EMBL/GenBank/DDBJ databases">
        <title>Draft genome sequence of rust myrtle Austropuccinia psidii MF-1, a brazilian biotype.</title>
        <authorList>
            <person name="Quecine M.C."/>
            <person name="Pachon D.M.R."/>
            <person name="Bonatelli M.L."/>
            <person name="Correr F.H."/>
            <person name="Franceschini L.M."/>
            <person name="Leite T.F."/>
            <person name="Margarido G.R.A."/>
            <person name="Almeida C.A."/>
            <person name="Ferrarezi J.A."/>
            <person name="Labate C.A."/>
        </authorList>
    </citation>
    <scope>NUCLEOTIDE SEQUENCE</scope>
    <source>
        <strain evidence="1">MF-1</strain>
    </source>
</reference>
<dbReference type="EMBL" id="AVOT02003901">
    <property type="protein sequence ID" value="MBW0474883.1"/>
    <property type="molecule type" value="Genomic_DNA"/>
</dbReference>
<dbReference type="Proteomes" id="UP000765509">
    <property type="component" value="Unassembled WGS sequence"/>
</dbReference>
<organism evidence="1 2">
    <name type="scientific">Austropuccinia psidii MF-1</name>
    <dbReference type="NCBI Taxonomy" id="1389203"/>
    <lineage>
        <taxon>Eukaryota</taxon>
        <taxon>Fungi</taxon>
        <taxon>Dikarya</taxon>
        <taxon>Basidiomycota</taxon>
        <taxon>Pucciniomycotina</taxon>
        <taxon>Pucciniomycetes</taxon>
        <taxon>Pucciniales</taxon>
        <taxon>Sphaerophragmiaceae</taxon>
        <taxon>Austropuccinia</taxon>
    </lineage>
</organism>
<evidence type="ECO:0000313" key="2">
    <source>
        <dbReference type="Proteomes" id="UP000765509"/>
    </source>
</evidence>
<accession>A0A9Q3C1J4</accession>